<dbReference type="InterPro" id="IPR015867">
    <property type="entry name" value="N-reg_PII/ATP_PRibTrfase_C"/>
</dbReference>
<dbReference type="SUPFAM" id="SSF54913">
    <property type="entry name" value="GlnB-like"/>
    <property type="match status" value="1"/>
</dbReference>
<evidence type="ECO:0000313" key="3">
    <source>
        <dbReference type="Proteomes" id="UP001216907"/>
    </source>
</evidence>
<sequence length="113" mass="12161">MNPGEASLLRLYLNNDDRFGGRPLYEAVVAKAREMGLAGASVFTAEMGYGARGVVHDDQSEYSFMGAPVVVEVVDVAERIEALLVEFRAMVGEGVATVSTVSPVEVARYVHPQ</sequence>
<dbReference type="Pfam" id="PF02641">
    <property type="entry name" value="DUF190"/>
    <property type="match status" value="1"/>
</dbReference>
<evidence type="ECO:0000313" key="2">
    <source>
        <dbReference type="EMBL" id="MDG3008168.1"/>
    </source>
</evidence>
<dbReference type="Gene3D" id="3.30.70.120">
    <property type="match status" value="1"/>
</dbReference>
<organism evidence="2 3">
    <name type="scientific">Paludisphaera mucosa</name>
    <dbReference type="NCBI Taxonomy" id="3030827"/>
    <lineage>
        <taxon>Bacteria</taxon>
        <taxon>Pseudomonadati</taxon>
        <taxon>Planctomycetota</taxon>
        <taxon>Planctomycetia</taxon>
        <taxon>Isosphaerales</taxon>
        <taxon>Isosphaeraceae</taxon>
        <taxon>Paludisphaera</taxon>
    </lineage>
</organism>
<reference evidence="2 3" key="1">
    <citation type="submission" date="2023-03" db="EMBL/GenBank/DDBJ databases">
        <title>Paludisphaera mucosa sp. nov. a novel planctomycete from northern fen.</title>
        <authorList>
            <person name="Ivanova A."/>
        </authorList>
    </citation>
    <scope>NUCLEOTIDE SEQUENCE [LARGE SCALE GENOMIC DNA]</scope>
    <source>
        <strain evidence="2 3">Pla2</strain>
    </source>
</reference>
<dbReference type="PANTHER" id="PTHR35983:SF1">
    <property type="entry name" value="UPF0166 PROTEIN TM_0021"/>
    <property type="match status" value="1"/>
</dbReference>
<dbReference type="InterPro" id="IPR011322">
    <property type="entry name" value="N-reg_PII-like_a/b"/>
</dbReference>
<keyword evidence="3" id="KW-1185">Reference proteome</keyword>
<dbReference type="EMBL" id="JARRAG010000003">
    <property type="protein sequence ID" value="MDG3008168.1"/>
    <property type="molecule type" value="Genomic_DNA"/>
</dbReference>
<accession>A0ABT6FKQ8</accession>
<evidence type="ECO:0000256" key="1">
    <source>
        <dbReference type="ARBA" id="ARBA00010554"/>
    </source>
</evidence>
<dbReference type="Proteomes" id="UP001216907">
    <property type="component" value="Unassembled WGS sequence"/>
</dbReference>
<comment type="caution">
    <text evidence="2">The sequence shown here is derived from an EMBL/GenBank/DDBJ whole genome shotgun (WGS) entry which is preliminary data.</text>
</comment>
<proteinExistence type="inferred from homology"/>
<name>A0ABT6FKQ8_9BACT</name>
<protein>
    <submittedName>
        <fullName evidence="2">DUF190 domain-containing protein</fullName>
    </submittedName>
</protein>
<dbReference type="RefSeq" id="WP_277864495.1">
    <property type="nucleotide sequence ID" value="NZ_JARRAG010000003.1"/>
</dbReference>
<comment type="similarity">
    <text evidence="1">Belongs to the UPF0166 family.</text>
</comment>
<dbReference type="PANTHER" id="PTHR35983">
    <property type="entry name" value="UPF0166 PROTEIN TM_0021"/>
    <property type="match status" value="1"/>
</dbReference>
<gene>
    <name evidence="2" type="ORF">PZE19_30750</name>
</gene>
<dbReference type="InterPro" id="IPR003793">
    <property type="entry name" value="UPF0166"/>
</dbReference>